<name>A0ABU9HGT5_9GAMM</name>
<comment type="caution">
    <text evidence="1">The sequence shown here is derived from an EMBL/GenBank/DDBJ whole genome shotgun (WGS) entry which is preliminary data.</text>
</comment>
<keyword evidence="2" id="KW-1185">Reference proteome</keyword>
<sequence length="73" mass="8391">KCYLANGFCSASLKSFIKFFVEFEFEQRLLNNVYEEGIQVPITIKYPRCILDGIGDAEGRVVVREVNVRTNEI</sequence>
<feature type="non-terminal residue" evidence="1">
    <location>
        <position position="1"/>
    </location>
</feature>
<gene>
    <name evidence="1" type="ORF">V6255_18595</name>
</gene>
<evidence type="ECO:0000313" key="1">
    <source>
        <dbReference type="EMBL" id="MEL0661115.1"/>
    </source>
</evidence>
<dbReference type="Proteomes" id="UP001366060">
    <property type="component" value="Unassembled WGS sequence"/>
</dbReference>
<proteinExistence type="predicted"/>
<protein>
    <submittedName>
        <fullName evidence="1">Uncharacterized protein</fullName>
    </submittedName>
</protein>
<dbReference type="EMBL" id="JBAKBA010000295">
    <property type="protein sequence ID" value="MEL0661115.1"/>
    <property type="molecule type" value="Genomic_DNA"/>
</dbReference>
<feature type="non-terminal residue" evidence="1">
    <location>
        <position position="73"/>
    </location>
</feature>
<organism evidence="1 2">
    <name type="scientific">Psychromonas arctica</name>
    <dbReference type="NCBI Taxonomy" id="168275"/>
    <lineage>
        <taxon>Bacteria</taxon>
        <taxon>Pseudomonadati</taxon>
        <taxon>Pseudomonadota</taxon>
        <taxon>Gammaproteobacteria</taxon>
        <taxon>Alteromonadales</taxon>
        <taxon>Psychromonadaceae</taxon>
        <taxon>Psychromonas</taxon>
    </lineage>
</organism>
<dbReference type="RefSeq" id="WP_341629443.1">
    <property type="nucleotide sequence ID" value="NZ_JBAKBA010000295.1"/>
</dbReference>
<reference evidence="1 2" key="1">
    <citation type="submission" date="2024-02" db="EMBL/GenBank/DDBJ databases">
        <title>Bacteria isolated from the canopy kelp, Nereocystis luetkeana.</title>
        <authorList>
            <person name="Pfister C.A."/>
            <person name="Younker I.T."/>
            <person name="Light S.H."/>
        </authorList>
    </citation>
    <scope>NUCLEOTIDE SEQUENCE [LARGE SCALE GENOMIC DNA]</scope>
    <source>
        <strain evidence="1 2">TI.2.07</strain>
    </source>
</reference>
<evidence type="ECO:0000313" key="2">
    <source>
        <dbReference type="Proteomes" id="UP001366060"/>
    </source>
</evidence>
<accession>A0ABU9HGT5</accession>